<evidence type="ECO:0000313" key="2">
    <source>
        <dbReference type="EMBL" id="KAL1212581.1"/>
    </source>
</evidence>
<keyword evidence="3" id="KW-1185">Reference proteome</keyword>
<organism evidence="2 3">
    <name type="scientific">Cardamine amara subsp. amara</name>
    <dbReference type="NCBI Taxonomy" id="228776"/>
    <lineage>
        <taxon>Eukaryota</taxon>
        <taxon>Viridiplantae</taxon>
        <taxon>Streptophyta</taxon>
        <taxon>Embryophyta</taxon>
        <taxon>Tracheophyta</taxon>
        <taxon>Spermatophyta</taxon>
        <taxon>Magnoliopsida</taxon>
        <taxon>eudicotyledons</taxon>
        <taxon>Gunneridae</taxon>
        <taxon>Pentapetalae</taxon>
        <taxon>rosids</taxon>
        <taxon>malvids</taxon>
        <taxon>Brassicales</taxon>
        <taxon>Brassicaceae</taxon>
        <taxon>Cardamineae</taxon>
        <taxon>Cardamine</taxon>
    </lineage>
</organism>
<evidence type="ECO:0000313" key="3">
    <source>
        <dbReference type="Proteomes" id="UP001558713"/>
    </source>
</evidence>
<feature type="signal peptide" evidence="1">
    <location>
        <begin position="1"/>
        <end position="19"/>
    </location>
</feature>
<dbReference type="Proteomes" id="UP001558713">
    <property type="component" value="Unassembled WGS sequence"/>
</dbReference>
<dbReference type="AlphaFoldDB" id="A0ABD1BHG3"/>
<comment type="caution">
    <text evidence="2">The sequence shown here is derived from an EMBL/GenBank/DDBJ whole genome shotgun (WGS) entry which is preliminary data.</text>
</comment>
<evidence type="ECO:0000256" key="1">
    <source>
        <dbReference type="SAM" id="SignalP"/>
    </source>
</evidence>
<accession>A0ABD1BHG3</accession>
<sequence length="85" mass="9622">MKILSLSLLLLLATTVSHGRPWAPVPKLIELLTSTNIFENKAKLLEKQRVSINYPDCRSWHLGVETSNIINFQTVPANCKDYVKT</sequence>
<proteinExistence type="predicted"/>
<protein>
    <submittedName>
        <fullName evidence="2">Vegetative storage protein 1</fullName>
    </submittedName>
</protein>
<name>A0ABD1BHG3_CARAN</name>
<dbReference type="EMBL" id="JBANAX010000362">
    <property type="protein sequence ID" value="KAL1212581.1"/>
    <property type="molecule type" value="Genomic_DNA"/>
</dbReference>
<feature type="chain" id="PRO_5044869028" evidence="1">
    <location>
        <begin position="20"/>
        <end position="85"/>
    </location>
</feature>
<dbReference type="InterPro" id="IPR005519">
    <property type="entry name" value="Acid_phosphat_B-like"/>
</dbReference>
<gene>
    <name evidence="2" type="ORF">V5N11_021142</name>
</gene>
<reference evidence="2 3" key="1">
    <citation type="submission" date="2024-04" db="EMBL/GenBank/DDBJ databases">
        <title>Genome assembly C_amara_ONT_v2.</title>
        <authorList>
            <person name="Yant L."/>
            <person name="Moore C."/>
            <person name="Slenker M."/>
        </authorList>
    </citation>
    <scope>NUCLEOTIDE SEQUENCE [LARGE SCALE GENOMIC DNA]</scope>
    <source>
        <tissue evidence="2">Leaf</tissue>
    </source>
</reference>
<keyword evidence="1" id="KW-0732">Signal</keyword>
<dbReference type="Pfam" id="PF03767">
    <property type="entry name" value="Acid_phosphat_B"/>
    <property type="match status" value="1"/>
</dbReference>